<keyword evidence="5" id="KW-1185">Reference proteome</keyword>
<dbReference type="SUPFAM" id="SSF101898">
    <property type="entry name" value="NHL repeat"/>
    <property type="match status" value="1"/>
</dbReference>
<organism evidence="4 5">
    <name type="scientific">Hymenobacter negativus</name>
    <dbReference type="NCBI Taxonomy" id="2795026"/>
    <lineage>
        <taxon>Bacteria</taxon>
        <taxon>Pseudomonadati</taxon>
        <taxon>Bacteroidota</taxon>
        <taxon>Cytophagia</taxon>
        <taxon>Cytophagales</taxon>
        <taxon>Hymenobacteraceae</taxon>
        <taxon>Hymenobacter</taxon>
    </lineage>
</organism>
<dbReference type="Proteomes" id="UP000664369">
    <property type="component" value="Unassembled WGS sequence"/>
</dbReference>
<dbReference type="Gene3D" id="2.120.10.30">
    <property type="entry name" value="TolB, C-terminal domain"/>
    <property type="match status" value="4"/>
</dbReference>
<dbReference type="CDD" id="cd14953">
    <property type="entry name" value="NHL_like_1"/>
    <property type="match status" value="1"/>
</dbReference>
<sequence>MPTTFTRLVLGGAVLALASAAISRQLNTGAVTTLAGTATSAGSTDGSGSAARFHHPIGVAVDASGTAYVADQSNHVIRRITAAGVVSTLAGTALSVGSADGAGAAARFKYPYGVAVDAAGMVYVSDQYNHTIRKITPAGVVSTFAGQPGQLGSTDGSGPAARFRNPAGLAFDAAGNLYVADQGNHTIRKITPAGVVSTLAGRALIADTLDGTGANARFEQPAGVAVDAAGNVYVADQENRMIRKVTPAGVVTRLAGQNGYTGRRDTTAALYARFNFPTGIAIDATGTLYVADRFNHAIRVIAPSGSVTTLAGNPLGAGSSNGTGGAARFNCPMGVAVGPTGAVYVTDQSNHTVRVIQ</sequence>
<dbReference type="PANTHER" id="PTHR13833:SF71">
    <property type="entry name" value="NHL DOMAIN-CONTAINING PROTEIN"/>
    <property type="match status" value="1"/>
</dbReference>
<accession>A0ABS3QGF1</accession>
<dbReference type="Pfam" id="PF01436">
    <property type="entry name" value="NHL"/>
    <property type="match status" value="4"/>
</dbReference>
<protein>
    <recommendedName>
        <fullName evidence="6">SMP-30/Gluconolactonase/LRE-like region domain-containing protein</fullName>
    </recommendedName>
</protein>
<keyword evidence="3" id="KW-0732">Signal</keyword>
<feature type="signal peptide" evidence="3">
    <location>
        <begin position="1"/>
        <end position="23"/>
    </location>
</feature>
<feature type="repeat" description="NHL" evidence="2">
    <location>
        <begin position="209"/>
        <end position="248"/>
    </location>
</feature>
<proteinExistence type="predicted"/>
<keyword evidence="1" id="KW-0677">Repeat</keyword>
<feature type="repeat" description="NHL" evidence="2">
    <location>
        <begin position="322"/>
        <end position="357"/>
    </location>
</feature>
<evidence type="ECO:0000256" key="1">
    <source>
        <dbReference type="ARBA" id="ARBA00022737"/>
    </source>
</evidence>
<evidence type="ECO:0000313" key="4">
    <source>
        <dbReference type="EMBL" id="MBO2010325.1"/>
    </source>
</evidence>
<feature type="repeat" description="NHL" evidence="2">
    <location>
        <begin position="151"/>
        <end position="193"/>
    </location>
</feature>
<comment type="caution">
    <text evidence="4">The sequence shown here is derived from an EMBL/GenBank/DDBJ whole genome shotgun (WGS) entry which is preliminary data.</text>
</comment>
<gene>
    <name evidence="4" type="ORF">J4E00_14785</name>
</gene>
<reference evidence="4 5" key="1">
    <citation type="submission" date="2021-03" db="EMBL/GenBank/DDBJ databases">
        <authorList>
            <person name="Kim M.K."/>
        </authorList>
    </citation>
    <scope>NUCLEOTIDE SEQUENCE [LARGE SCALE GENOMIC DNA]</scope>
    <source>
        <strain evidence="4 5">BT442</strain>
    </source>
</reference>
<name>A0ABS3QGF1_9BACT</name>
<dbReference type="InterPro" id="IPR001258">
    <property type="entry name" value="NHL_repeat"/>
</dbReference>
<dbReference type="InterPro" id="IPR011042">
    <property type="entry name" value="6-blade_b-propeller_TolB-like"/>
</dbReference>
<evidence type="ECO:0000256" key="3">
    <source>
        <dbReference type="SAM" id="SignalP"/>
    </source>
</evidence>
<dbReference type="PROSITE" id="PS51125">
    <property type="entry name" value="NHL"/>
    <property type="match status" value="4"/>
</dbReference>
<feature type="repeat" description="NHL" evidence="2">
    <location>
        <begin position="274"/>
        <end position="304"/>
    </location>
</feature>
<dbReference type="PANTHER" id="PTHR13833">
    <property type="match status" value="1"/>
</dbReference>
<evidence type="ECO:0008006" key="6">
    <source>
        <dbReference type="Google" id="ProtNLM"/>
    </source>
</evidence>
<evidence type="ECO:0000256" key="2">
    <source>
        <dbReference type="PROSITE-ProRule" id="PRU00504"/>
    </source>
</evidence>
<dbReference type="EMBL" id="JAGETZ010000006">
    <property type="protein sequence ID" value="MBO2010325.1"/>
    <property type="molecule type" value="Genomic_DNA"/>
</dbReference>
<dbReference type="RefSeq" id="WP_208175953.1">
    <property type="nucleotide sequence ID" value="NZ_JAGETZ010000006.1"/>
</dbReference>
<evidence type="ECO:0000313" key="5">
    <source>
        <dbReference type="Proteomes" id="UP000664369"/>
    </source>
</evidence>
<feature type="chain" id="PRO_5045992278" description="SMP-30/Gluconolactonase/LRE-like region domain-containing protein" evidence="3">
    <location>
        <begin position="24"/>
        <end position="357"/>
    </location>
</feature>